<feature type="chain" id="PRO_5022854323" description="Lipoprotein" evidence="1">
    <location>
        <begin position="24"/>
        <end position="342"/>
    </location>
</feature>
<protein>
    <recommendedName>
        <fullName evidence="4">Lipoprotein</fullName>
    </recommendedName>
</protein>
<evidence type="ECO:0008006" key="4">
    <source>
        <dbReference type="Google" id="ProtNLM"/>
    </source>
</evidence>
<dbReference type="NCBIfam" id="NF038029">
    <property type="entry name" value="LP_plasma"/>
    <property type="match status" value="1"/>
</dbReference>
<organism evidence="2 3">
    <name type="scientific">Spiroplasma chinense</name>
    <dbReference type="NCBI Taxonomy" id="216932"/>
    <lineage>
        <taxon>Bacteria</taxon>
        <taxon>Bacillati</taxon>
        <taxon>Mycoplasmatota</taxon>
        <taxon>Mollicutes</taxon>
        <taxon>Entomoplasmatales</taxon>
        <taxon>Spiroplasmataceae</taxon>
        <taxon>Spiroplasma</taxon>
    </lineage>
</organism>
<evidence type="ECO:0000313" key="3">
    <source>
        <dbReference type="Proteomes" id="UP000323144"/>
    </source>
</evidence>
<dbReference type="EMBL" id="CP043026">
    <property type="protein sequence ID" value="QEH61632.1"/>
    <property type="molecule type" value="Genomic_DNA"/>
</dbReference>
<name>A0A5B9Y6D7_9MOLU</name>
<dbReference type="Proteomes" id="UP000323144">
    <property type="component" value="Chromosome"/>
</dbReference>
<dbReference type="InterPro" id="IPR054816">
    <property type="entry name" value="Lipoprotein_mollicutes-type_CS"/>
</dbReference>
<feature type="signal peptide" evidence="1">
    <location>
        <begin position="1"/>
        <end position="23"/>
    </location>
</feature>
<keyword evidence="1" id="KW-0732">Signal</keyword>
<keyword evidence="3" id="KW-1185">Reference proteome</keyword>
<proteinExistence type="predicted"/>
<sequence length="342" mass="39954">MKKLLSILAISSLVATTSVNVVACNEKNDKDKTMPDPIPEVVKTRFSDKEYDDALGTFSFEQKADGIKLISNEQKTAFGWNSSTEKAYSIDLSQEVMDDIFILPFDLELETSLEKPFDNEMISLITFDPDRIYNDYAYWSQFWYEAGLKSREGTIVNNRRYAETLRTNEWQSNPSHYKENVIRRDYDIESRDGTTLTMTVLIVVQDYLTSSYLFNGKNMLENFIRNEKYSDFFGNVEFSLRLSEYLWFNHPDILDFTKEIEGKQMIEHFKTYILNGFNDLRKQILDYNSKLADYLFSVDEYTLDDGHESSYTSFRLDIRTSRKKGTNLNKEMLVLLSGPKKD</sequence>
<dbReference type="RefSeq" id="WP_166508023.1">
    <property type="nucleotide sequence ID" value="NZ_CP043026.1"/>
</dbReference>
<evidence type="ECO:0000313" key="2">
    <source>
        <dbReference type="EMBL" id="QEH61632.1"/>
    </source>
</evidence>
<dbReference type="AlphaFoldDB" id="A0A5B9Y6D7"/>
<accession>A0A5B9Y6D7</accession>
<evidence type="ECO:0000256" key="1">
    <source>
        <dbReference type="SAM" id="SignalP"/>
    </source>
</evidence>
<dbReference type="KEGG" id="schi:SCHIN_v1c04350"/>
<gene>
    <name evidence="2" type="ORF">SCHIN_v1c04350</name>
</gene>
<reference evidence="2 3" key="1">
    <citation type="submission" date="2019-08" db="EMBL/GenBank/DDBJ databases">
        <title>Complete genome sequence of Spiroplasma chinense CCH (DSM 19755).</title>
        <authorList>
            <person name="Shen H.-Y."/>
            <person name="Lin Y.-C."/>
            <person name="Chou L."/>
            <person name="Kuo C.-H."/>
        </authorList>
    </citation>
    <scope>NUCLEOTIDE SEQUENCE [LARGE SCALE GENOMIC DNA]</scope>
    <source>
        <strain evidence="2 3">CCH</strain>
    </source>
</reference>